<reference evidence="2 3" key="1">
    <citation type="journal article" date="2009" name="Nat. Genet.">
        <title>The genome of the cucumber, Cucumis sativus L.</title>
        <authorList>
            <person name="Huang S."/>
            <person name="Li R."/>
            <person name="Zhang Z."/>
            <person name="Li L."/>
            <person name="Gu X."/>
            <person name="Fan W."/>
            <person name="Lucas W.J."/>
            <person name="Wang X."/>
            <person name="Xie B."/>
            <person name="Ni P."/>
            <person name="Ren Y."/>
            <person name="Zhu H."/>
            <person name="Li J."/>
            <person name="Lin K."/>
            <person name="Jin W."/>
            <person name="Fei Z."/>
            <person name="Li G."/>
            <person name="Staub J."/>
            <person name="Kilian A."/>
            <person name="van der Vossen E.A."/>
            <person name="Wu Y."/>
            <person name="Guo J."/>
            <person name="He J."/>
            <person name="Jia Z."/>
            <person name="Ren Y."/>
            <person name="Tian G."/>
            <person name="Lu Y."/>
            <person name="Ruan J."/>
            <person name="Qian W."/>
            <person name="Wang M."/>
            <person name="Huang Q."/>
            <person name="Li B."/>
            <person name="Xuan Z."/>
            <person name="Cao J."/>
            <person name="Asan"/>
            <person name="Wu Z."/>
            <person name="Zhang J."/>
            <person name="Cai Q."/>
            <person name="Bai Y."/>
            <person name="Zhao B."/>
            <person name="Han Y."/>
            <person name="Li Y."/>
            <person name="Li X."/>
            <person name="Wang S."/>
            <person name="Shi Q."/>
            <person name="Liu S."/>
            <person name="Cho W.K."/>
            <person name="Kim J.Y."/>
            <person name="Xu Y."/>
            <person name="Heller-Uszynska K."/>
            <person name="Miao H."/>
            <person name="Cheng Z."/>
            <person name="Zhang S."/>
            <person name="Wu J."/>
            <person name="Yang Y."/>
            <person name="Kang H."/>
            <person name="Li M."/>
            <person name="Liang H."/>
            <person name="Ren X."/>
            <person name="Shi Z."/>
            <person name="Wen M."/>
            <person name="Jian M."/>
            <person name="Yang H."/>
            <person name="Zhang G."/>
            <person name="Yang Z."/>
            <person name="Chen R."/>
            <person name="Liu S."/>
            <person name="Li J."/>
            <person name="Ma L."/>
            <person name="Liu H."/>
            <person name="Zhou Y."/>
            <person name="Zhao J."/>
            <person name="Fang X."/>
            <person name="Li G."/>
            <person name="Fang L."/>
            <person name="Li Y."/>
            <person name="Liu D."/>
            <person name="Zheng H."/>
            <person name="Zhang Y."/>
            <person name="Qin N."/>
            <person name="Li Z."/>
            <person name="Yang G."/>
            <person name="Yang S."/>
            <person name="Bolund L."/>
            <person name="Kristiansen K."/>
            <person name="Zheng H."/>
            <person name="Li S."/>
            <person name="Zhang X."/>
            <person name="Yang H."/>
            <person name="Wang J."/>
            <person name="Sun R."/>
            <person name="Zhang B."/>
            <person name="Jiang S."/>
            <person name="Wang J."/>
            <person name="Du Y."/>
            <person name="Li S."/>
        </authorList>
    </citation>
    <scope>NUCLEOTIDE SEQUENCE [LARGE SCALE GENOMIC DNA]</scope>
    <source>
        <strain evidence="3">cv. 9930</strain>
    </source>
</reference>
<reference evidence="2 3" key="4">
    <citation type="journal article" date="2011" name="BMC Genomics">
        <title>RNA-Seq improves annotation of protein-coding genes in the cucumber genome.</title>
        <authorList>
            <person name="Li Z."/>
            <person name="Zhang Z."/>
            <person name="Yan P."/>
            <person name="Huang S."/>
            <person name="Fei Z."/>
            <person name="Lin K."/>
        </authorList>
    </citation>
    <scope>NUCLEOTIDE SEQUENCE [LARGE SCALE GENOMIC DNA]</scope>
    <source>
        <strain evidence="3">cv. 9930</strain>
    </source>
</reference>
<reference evidence="2 3" key="2">
    <citation type="journal article" date="2009" name="PLoS ONE">
        <title>An integrated genetic and cytogenetic map of the cucumber genome.</title>
        <authorList>
            <person name="Ren Y."/>
            <person name="Zhang Z."/>
            <person name="Liu J."/>
            <person name="Staub J.E."/>
            <person name="Han Y."/>
            <person name="Cheng Z."/>
            <person name="Li X."/>
            <person name="Lu J."/>
            <person name="Miao H."/>
            <person name="Kang H."/>
            <person name="Xie B."/>
            <person name="Gu X."/>
            <person name="Wang X."/>
            <person name="Du Y."/>
            <person name="Jin W."/>
            <person name="Huang S."/>
        </authorList>
    </citation>
    <scope>NUCLEOTIDE SEQUENCE [LARGE SCALE GENOMIC DNA]</scope>
    <source>
        <strain evidence="3">cv. 9930</strain>
    </source>
</reference>
<organism evidence="2 3">
    <name type="scientific">Cucumis sativus</name>
    <name type="common">Cucumber</name>
    <dbReference type="NCBI Taxonomy" id="3659"/>
    <lineage>
        <taxon>Eukaryota</taxon>
        <taxon>Viridiplantae</taxon>
        <taxon>Streptophyta</taxon>
        <taxon>Embryophyta</taxon>
        <taxon>Tracheophyta</taxon>
        <taxon>Spermatophyta</taxon>
        <taxon>Magnoliopsida</taxon>
        <taxon>eudicotyledons</taxon>
        <taxon>Gunneridae</taxon>
        <taxon>Pentapetalae</taxon>
        <taxon>rosids</taxon>
        <taxon>fabids</taxon>
        <taxon>Cucurbitales</taxon>
        <taxon>Cucurbitaceae</taxon>
        <taxon>Benincaseae</taxon>
        <taxon>Cucumis</taxon>
    </lineage>
</organism>
<dbReference type="SUPFAM" id="SSF50978">
    <property type="entry name" value="WD40 repeat-like"/>
    <property type="match status" value="1"/>
</dbReference>
<dbReference type="InterPro" id="IPR015943">
    <property type="entry name" value="WD40/YVTN_repeat-like_dom_sf"/>
</dbReference>
<keyword evidence="1" id="KW-0472">Membrane</keyword>
<dbReference type="PANTHER" id="PTHR44083">
    <property type="entry name" value="TOPLESS-RELATED PROTEIN 1-RELATED"/>
    <property type="match status" value="1"/>
</dbReference>
<dbReference type="AlphaFoldDB" id="A0A0A0KYJ9"/>
<dbReference type="InterPro" id="IPR036322">
    <property type="entry name" value="WD40_repeat_dom_sf"/>
</dbReference>
<accession>A0A0A0KYJ9</accession>
<dbReference type="Proteomes" id="UP000029981">
    <property type="component" value="Chromosome 4"/>
</dbReference>
<reference evidence="2 3" key="3">
    <citation type="journal article" date="2010" name="BMC Genomics">
        <title>Transcriptome sequencing and comparative analysis of cucumber flowers with different sex types.</title>
        <authorList>
            <person name="Guo S."/>
            <person name="Zheng Y."/>
            <person name="Joung J.G."/>
            <person name="Liu S."/>
            <person name="Zhang Z."/>
            <person name="Crasta O.R."/>
            <person name="Sobral B.W."/>
            <person name="Xu Y."/>
            <person name="Huang S."/>
            <person name="Fei Z."/>
        </authorList>
    </citation>
    <scope>NUCLEOTIDE SEQUENCE [LARGE SCALE GENOMIC DNA]</scope>
    <source>
        <strain evidence="3">cv. 9930</strain>
    </source>
</reference>
<dbReference type="SMART" id="SM00320">
    <property type="entry name" value="WD40"/>
    <property type="match status" value="5"/>
</dbReference>
<dbReference type="InterPro" id="IPR001680">
    <property type="entry name" value="WD40_rpt"/>
</dbReference>
<feature type="transmembrane region" description="Helical" evidence="1">
    <location>
        <begin position="12"/>
        <end position="31"/>
    </location>
</feature>
<dbReference type="Pfam" id="PF00400">
    <property type="entry name" value="WD40"/>
    <property type="match status" value="1"/>
</dbReference>
<dbReference type="OMA" id="FHIMKAN"/>
<dbReference type="EMBL" id="CM002925">
    <property type="protein sequence ID" value="KGN52926.1"/>
    <property type="molecule type" value="Genomic_DNA"/>
</dbReference>
<name>A0A0A0KYJ9_CUCSA</name>
<dbReference type="InterPro" id="IPR027728">
    <property type="entry name" value="Topless_fam"/>
</dbReference>
<keyword evidence="3" id="KW-1185">Reference proteome</keyword>
<dbReference type="Gramene" id="KGN52926">
    <property type="protein sequence ID" value="KGN52926"/>
    <property type="gene ID" value="Csa_4G006330"/>
</dbReference>
<sequence>MGKSTEAAKSWSVASVLNLPFLSCCLFFHIMKANLPVSFAGNGHAQTFNAPDDLPKTVMRTLNQGSNPMSMDFHPIQQTLLLVGTDVGEIGLWEVGSRERLVSKNFKVWHLNACSMPSQVWDAGNGARQYTFAGHEAPVFSVCPYYKENIQYFFSASIDGRVKIWQCDNMRSRVDFEAPGRWCTTMAYSADGTRIFSCGTSKNGESYIVEWSGGNVQRTYRGFRNRSLGVVQFDTTKNRFLAAGDNFSIKFWDMDNVQLLTTVDADGGLPACPRIRFNKDGTLLAVSGNENGIKILANVDGMRLLRTFDSLSNDLLQHLRLGQS</sequence>
<dbReference type="STRING" id="3659.A0A0A0KYJ9"/>
<gene>
    <name evidence="2" type="ORF">Csa_4G006330</name>
</gene>
<evidence type="ECO:0000313" key="3">
    <source>
        <dbReference type="Proteomes" id="UP000029981"/>
    </source>
</evidence>
<evidence type="ECO:0000313" key="2">
    <source>
        <dbReference type="EMBL" id="KGN52926.1"/>
    </source>
</evidence>
<keyword evidence="1" id="KW-0812">Transmembrane</keyword>
<proteinExistence type="predicted"/>
<dbReference type="GO" id="GO:0006355">
    <property type="term" value="P:regulation of DNA-templated transcription"/>
    <property type="evidence" value="ECO:0007669"/>
    <property type="project" value="InterPro"/>
</dbReference>
<dbReference type="eggNOG" id="KOG0266">
    <property type="taxonomic scope" value="Eukaryota"/>
</dbReference>
<keyword evidence="1" id="KW-1133">Transmembrane helix</keyword>
<evidence type="ECO:0000256" key="1">
    <source>
        <dbReference type="SAM" id="Phobius"/>
    </source>
</evidence>
<dbReference type="Gene3D" id="2.130.10.10">
    <property type="entry name" value="YVTN repeat-like/Quinoprotein amine dehydrogenase"/>
    <property type="match status" value="2"/>
</dbReference>
<protein>
    <submittedName>
        <fullName evidence="2">Uncharacterized protein</fullName>
    </submittedName>
</protein>
<dbReference type="PANTHER" id="PTHR44083:SF45">
    <property type="entry name" value="TOPLESS-RELATED PROTEIN 1"/>
    <property type="match status" value="1"/>
</dbReference>